<dbReference type="Proteomes" id="UP000317650">
    <property type="component" value="Chromosome 1"/>
</dbReference>
<sequence>MTRCDGIGTLQFEVEMEKILPEGCKGLVADREDPSHHLVGERLSTACDDLFIHQRWDTGDFFSLHRRSAEGRSNSSTILGISG</sequence>
<evidence type="ECO:0000313" key="2">
    <source>
        <dbReference type="Proteomes" id="UP000317650"/>
    </source>
</evidence>
<reference evidence="1 2" key="1">
    <citation type="journal article" date="2019" name="Nat. Plants">
        <title>Genome sequencing of Musa balbisiana reveals subgenome evolution and function divergence in polyploid bananas.</title>
        <authorList>
            <person name="Yao X."/>
        </authorList>
    </citation>
    <scope>NUCLEOTIDE SEQUENCE [LARGE SCALE GENOMIC DNA]</scope>
    <source>
        <strain evidence="2">cv. DH-PKW</strain>
        <tissue evidence="1">Leaves</tissue>
    </source>
</reference>
<organism evidence="1 2">
    <name type="scientific">Musa balbisiana</name>
    <name type="common">Banana</name>
    <dbReference type="NCBI Taxonomy" id="52838"/>
    <lineage>
        <taxon>Eukaryota</taxon>
        <taxon>Viridiplantae</taxon>
        <taxon>Streptophyta</taxon>
        <taxon>Embryophyta</taxon>
        <taxon>Tracheophyta</taxon>
        <taxon>Spermatophyta</taxon>
        <taxon>Magnoliopsida</taxon>
        <taxon>Liliopsida</taxon>
        <taxon>Zingiberales</taxon>
        <taxon>Musaceae</taxon>
        <taxon>Musa</taxon>
    </lineage>
</organism>
<comment type="caution">
    <text evidence="1">The sequence shown here is derived from an EMBL/GenBank/DDBJ whole genome shotgun (WGS) entry which is preliminary data.</text>
</comment>
<dbReference type="EMBL" id="PYDT01000004">
    <property type="protein sequence ID" value="THU62107.1"/>
    <property type="molecule type" value="Genomic_DNA"/>
</dbReference>
<gene>
    <name evidence="1" type="ORF">C4D60_Mb01t01670</name>
</gene>
<protein>
    <submittedName>
        <fullName evidence="1">Uncharacterized protein</fullName>
    </submittedName>
</protein>
<proteinExistence type="predicted"/>
<evidence type="ECO:0000313" key="1">
    <source>
        <dbReference type="EMBL" id="THU62107.1"/>
    </source>
</evidence>
<dbReference type="AlphaFoldDB" id="A0A4S8JJ42"/>
<accession>A0A4S8JJ42</accession>
<name>A0A4S8JJ42_MUSBA</name>
<keyword evidence="2" id="KW-1185">Reference proteome</keyword>